<evidence type="ECO:0000313" key="2">
    <source>
        <dbReference type="EMBL" id="KAF2206462.1"/>
    </source>
</evidence>
<feature type="compositionally biased region" description="Basic and acidic residues" evidence="1">
    <location>
        <begin position="67"/>
        <end position="89"/>
    </location>
</feature>
<dbReference type="EMBL" id="ML992720">
    <property type="protein sequence ID" value="KAF2206462.1"/>
    <property type="molecule type" value="Genomic_DNA"/>
</dbReference>
<accession>A0A6A6EYB9</accession>
<protein>
    <submittedName>
        <fullName evidence="2">Uncharacterized protein</fullName>
    </submittedName>
</protein>
<evidence type="ECO:0000256" key="1">
    <source>
        <dbReference type="SAM" id="MobiDB-lite"/>
    </source>
</evidence>
<dbReference type="Proteomes" id="UP000799539">
    <property type="component" value="Unassembled WGS sequence"/>
</dbReference>
<dbReference type="OrthoDB" id="3642135at2759"/>
<organism evidence="2 3">
    <name type="scientific">Cercospora zeae-maydis SCOH1-5</name>
    <dbReference type="NCBI Taxonomy" id="717836"/>
    <lineage>
        <taxon>Eukaryota</taxon>
        <taxon>Fungi</taxon>
        <taxon>Dikarya</taxon>
        <taxon>Ascomycota</taxon>
        <taxon>Pezizomycotina</taxon>
        <taxon>Dothideomycetes</taxon>
        <taxon>Dothideomycetidae</taxon>
        <taxon>Mycosphaerellales</taxon>
        <taxon>Mycosphaerellaceae</taxon>
        <taxon>Cercospora</taxon>
    </lineage>
</organism>
<name>A0A6A6EYB9_9PEZI</name>
<gene>
    <name evidence="2" type="ORF">CERZMDRAFT_103365</name>
</gene>
<reference evidence="2" key="1">
    <citation type="journal article" date="2020" name="Stud. Mycol.">
        <title>101 Dothideomycetes genomes: a test case for predicting lifestyles and emergence of pathogens.</title>
        <authorList>
            <person name="Haridas S."/>
            <person name="Albert R."/>
            <person name="Binder M."/>
            <person name="Bloem J."/>
            <person name="Labutti K."/>
            <person name="Salamov A."/>
            <person name="Andreopoulos B."/>
            <person name="Baker S."/>
            <person name="Barry K."/>
            <person name="Bills G."/>
            <person name="Bluhm B."/>
            <person name="Cannon C."/>
            <person name="Castanera R."/>
            <person name="Culley D."/>
            <person name="Daum C."/>
            <person name="Ezra D."/>
            <person name="Gonzalez J."/>
            <person name="Henrissat B."/>
            <person name="Kuo A."/>
            <person name="Liang C."/>
            <person name="Lipzen A."/>
            <person name="Lutzoni F."/>
            <person name="Magnuson J."/>
            <person name="Mondo S."/>
            <person name="Nolan M."/>
            <person name="Ohm R."/>
            <person name="Pangilinan J."/>
            <person name="Park H.-J."/>
            <person name="Ramirez L."/>
            <person name="Alfaro M."/>
            <person name="Sun H."/>
            <person name="Tritt A."/>
            <person name="Yoshinaga Y."/>
            <person name="Zwiers L.-H."/>
            <person name="Turgeon B."/>
            <person name="Goodwin S."/>
            <person name="Spatafora J."/>
            <person name="Crous P."/>
            <person name="Grigoriev I."/>
        </authorList>
    </citation>
    <scope>NUCLEOTIDE SEQUENCE</scope>
    <source>
        <strain evidence="2">SCOH1-5</strain>
    </source>
</reference>
<evidence type="ECO:0000313" key="3">
    <source>
        <dbReference type="Proteomes" id="UP000799539"/>
    </source>
</evidence>
<feature type="region of interest" description="Disordered" evidence="1">
    <location>
        <begin position="51"/>
        <end position="89"/>
    </location>
</feature>
<proteinExistence type="predicted"/>
<keyword evidence="3" id="KW-1185">Reference proteome</keyword>
<sequence>MSSQQSSTIFGDQPPTKNPDKYSPAIQDDAQALKRETKDFVLENVERARARNQRAKELENDPTLSGIERERREAKLKNSESEFLRFLRR</sequence>
<feature type="region of interest" description="Disordered" evidence="1">
    <location>
        <begin position="1"/>
        <end position="25"/>
    </location>
</feature>
<feature type="compositionally biased region" description="Polar residues" evidence="1">
    <location>
        <begin position="1"/>
        <end position="10"/>
    </location>
</feature>
<dbReference type="AlphaFoldDB" id="A0A6A6EYB9"/>